<protein>
    <submittedName>
        <fullName evidence="2">Uncharacterized protein</fullName>
    </submittedName>
</protein>
<reference evidence="2" key="1">
    <citation type="journal article" date="2023" name="Mol. Phylogenet. Evol.">
        <title>Genome-scale phylogeny and comparative genomics of the fungal order Sordariales.</title>
        <authorList>
            <person name="Hensen N."/>
            <person name="Bonometti L."/>
            <person name="Westerberg I."/>
            <person name="Brannstrom I.O."/>
            <person name="Guillou S."/>
            <person name="Cros-Aarteil S."/>
            <person name="Calhoun S."/>
            <person name="Haridas S."/>
            <person name="Kuo A."/>
            <person name="Mondo S."/>
            <person name="Pangilinan J."/>
            <person name="Riley R."/>
            <person name="LaButti K."/>
            <person name="Andreopoulos B."/>
            <person name="Lipzen A."/>
            <person name="Chen C."/>
            <person name="Yan M."/>
            <person name="Daum C."/>
            <person name="Ng V."/>
            <person name="Clum A."/>
            <person name="Steindorff A."/>
            <person name="Ohm R.A."/>
            <person name="Martin F."/>
            <person name="Silar P."/>
            <person name="Natvig D.O."/>
            <person name="Lalanne C."/>
            <person name="Gautier V."/>
            <person name="Ament-Velasquez S.L."/>
            <person name="Kruys A."/>
            <person name="Hutchinson M.I."/>
            <person name="Powell A.J."/>
            <person name="Barry K."/>
            <person name="Miller A.N."/>
            <person name="Grigoriev I.V."/>
            <person name="Debuchy R."/>
            <person name="Gladieux P."/>
            <person name="Hiltunen Thoren M."/>
            <person name="Johannesson H."/>
        </authorList>
    </citation>
    <scope>NUCLEOTIDE SEQUENCE</scope>
    <source>
        <strain evidence="2">CBS 103.79</strain>
    </source>
</reference>
<gene>
    <name evidence="2" type="ORF">C8A05DRAFT_33735</name>
</gene>
<dbReference type="EMBL" id="MU855501">
    <property type="protein sequence ID" value="KAK3902557.1"/>
    <property type="molecule type" value="Genomic_DNA"/>
</dbReference>
<feature type="compositionally biased region" description="Gly residues" evidence="1">
    <location>
        <begin position="219"/>
        <end position="231"/>
    </location>
</feature>
<feature type="compositionally biased region" description="Low complexity" evidence="1">
    <location>
        <begin position="116"/>
        <end position="125"/>
    </location>
</feature>
<name>A0AAN6MKI2_9PEZI</name>
<feature type="compositionally biased region" description="Low complexity" evidence="1">
    <location>
        <begin position="209"/>
        <end position="218"/>
    </location>
</feature>
<feature type="region of interest" description="Disordered" evidence="1">
    <location>
        <begin position="1"/>
        <end position="21"/>
    </location>
</feature>
<feature type="region of interest" description="Disordered" evidence="1">
    <location>
        <begin position="195"/>
        <end position="231"/>
    </location>
</feature>
<feature type="region of interest" description="Disordered" evidence="1">
    <location>
        <begin position="95"/>
        <end position="181"/>
    </location>
</feature>
<evidence type="ECO:0000313" key="3">
    <source>
        <dbReference type="Proteomes" id="UP001303889"/>
    </source>
</evidence>
<feature type="compositionally biased region" description="Pro residues" evidence="1">
    <location>
        <begin position="157"/>
        <end position="178"/>
    </location>
</feature>
<organism evidence="2 3">
    <name type="scientific">Staphylotrichum tortipilum</name>
    <dbReference type="NCBI Taxonomy" id="2831512"/>
    <lineage>
        <taxon>Eukaryota</taxon>
        <taxon>Fungi</taxon>
        <taxon>Dikarya</taxon>
        <taxon>Ascomycota</taxon>
        <taxon>Pezizomycotina</taxon>
        <taxon>Sordariomycetes</taxon>
        <taxon>Sordariomycetidae</taxon>
        <taxon>Sordariales</taxon>
        <taxon>Chaetomiaceae</taxon>
        <taxon>Staphylotrichum</taxon>
    </lineage>
</organism>
<proteinExistence type="predicted"/>
<feature type="compositionally biased region" description="Basic residues" evidence="1">
    <location>
        <begin position="102"/>
        <end position="115"/>
    </location>
</feature>
<dbReference type="AlphaFoldDB" id="A0AAN6MKI2"/>
<dbReference type="Proteomes" id="UP001303889">
    <property type="component" value="Unassembled WGS sequence"/>
</dbReference>
<accession>A0AAN6MKI2</accession>
<evidence type="ECO:0000313" key="2">
    <source>
        <dbReference type="EMBL" id="KAK3902557.1"/>
    </source>
</evidence>
<comment type="caution">
    <text evidence="2">The sequence shown here is derived from an EMBL/GenBank/DDBJ whole genome shotgun (WGS) entry which is preliminary data.</text>
</comment>
<feature type="compositionally biased region" description="Low complexity" evidence="1">
    <location>
        <begin position="1"/>
        <end position="15"/>
    </location>
</feature>
<feature type="compositionally biased region" description="Acidic residues" evidence="1">
    <location>
        <begin position="138"/>
        <end position="150"/>
    </location>
</feature>
<reference evidence="2" key="2">
    <citation type="submission" date="2023-05" db="EMBL/GenBank/DDBJ databases">
        <authorList>
            <consortium name="Lawrence Berkeley National Laboratory"/>
            <person name="Steindorff A."/>
            <person name="Hensen N."/>
            <person name="Bonometti L."/>
            <person name="Westerberg I."/>
            <person name="Brannstrom I.O."/>
            <person name="Guillou S."/>
            <person name="Cros-Aarteil S."/>
            <person name="Calhoun S."/>
            <person name="Haridas S."/>
            <person name="Kuo A."/>
            <person name="Mondo S."/>
            <person name="Pangilinan J."/>
            <person name="Riley R."/>
            <person name="Labutti K."/>
            <person name="Andreopoulos B."/>
            <person name="Lipzen A."/>
            <person name="Chen C."/>
            <person name="Yanf M."/>
            <person name="Daum C."/>
            <person name="Ng V."/>
            <person name="Clum A."/>
            <person name="Ohm R."/>
            <person name="Martin F."/>
            <person name="Silar P."/>
            <person name="Natvig D."/>
            <person name="Lalanne C."/>
            <person name="Gautier V."/>
            <person name="Ament-Velasquez S.L."/>
            <person name="Kruys A."/>
            <person name="Hutchinson M.I."/>
            <person name="Powell A.J."/>
            <person name="Barry K."/>
            <person name="Miller A.N."/>
            <person name="Grigoriev I.V."/>
            <person name="Debuchy R."/>
            <person name="Gladieux P."/>
            <person name="Thoren M.H."/>
            <person name="Johannesson H."/>
        </authorList>
    </citation>
    <scope>NUCLEOTIDE SEQUENCE</scope>
    <source>
        <strain evidence="2">CBS 103.79</strain>
    </source>
</reference>
<evidence type="ECO:0000256" key="1">
    <source>
        <dbReference type="SAM" id="MobiDB-lite"/>
    </source>
</evidence>
<keyword evidence="3" id="KW-1185">Reference proteome</keyword>
<sequence>MSTRSRSPSSSSRSSGGYREVRLPNTLPVSALIYFCGRDPRKAKSIRRYYDDDIETRSTASGGSIFSWSSEPSSVCLVESTNPYWDYYADQDSYSYSSGGGGRKRSKSSSKRGRSSRASSRRSGAPPTSSWGRRATVEDDDDSSDDGSVDYDDHGPGPFPHPVMMPGPPGPPPGPPPGAFQQVYGAVPQYVSPHPTPVNGYGGRPPPQQMAAGMAPPAQGGGGGHFVTGRGGIQVFMND</sequence>